<feature type="domain" description="Aldehyde oxidase/xanthine dehydrogenase second molybdopterin binding" evidence="2">
    <location>
        <begin position="5"/>
        <end position="154"/>
    </location>
</feature>
<evidence type="ECO:0000313" key="3">
    <source>
        <dbReference type="EMBL" id="KAF5834565.1"/>
    </source>
</evidence>
<protein>
    <submittedName>
        <fullName evidence="3">Molybdopterin binding aldehyde oxidase/xanthine dehydrogenase</fullName>
    </submittedName>
</protein>
<dbReference type="Pfam" id="PF20256">
    <property type="entry name" value="MoCoBD_2"/>
    <property type="match status" value="1"/>
</dbReference>
<dbReference type="InterPro" id="IPR016208">
    <property type="entry name" value="Ald_Oxase/xanthine_DH-like"/>
</dbReference>
<evidence type="ECO:0000313" key="4">
    <source>
        <dbReference type="Proteomes" id="UP000815325"/>
    </source>
</evidence>
<keyword evidence="4" id="KW-1185">Reference proteome</keyword>
<organism evidence="3 4">
    <name type="scientific">Dunaliella salina</name>
    <name type="common">Green alga</name>
    <name type="synonym">Protococcus salinus</name>
    <dbReference type="NCBI Taxonomy" id="3046"/>
    <lineage>
        <taxon>Eukaryota</taxon>
        <taxon>Viridiplantae</taxon>
        <taxon>Chlorophyta</taxon>
        <taxon>core chlorophytes</taxon>
        <taxon>Chlorophyceae</taxon>
        <taxon>CS clade</taxon>
        <taxon>Chlamydomonadales</taxon>
        <taxon>Dunaliellaceae</taxon>
        <taxon>Dunaliella</taxon>
    </lineage>
</organism>
<sequence length="261" mass="27573">MHTQACEAVRLACKQLVERLAPFAKDLEGKDYDWPTLVGKVASPMAGASPKVALTSHAHGGLGGGHCNYNTYGAAITEAEVDALTGERRIISTDILFDCGRSINPAVDLGQIEGAFTLGMGMVLSEHMEHDHTSGAVTSNSTWTYKVPSVTCVPERFSVSMLRDSPLHLEGPVSAKACGEPPLLLSSTVLFALQHAARAAAQQSFHAPPPTADTYKPIGVPATVQAVKSACGVRPLAEVVREELAQQGETKVGKNGQRTMS</sequence>
<evidence type="ECO:0000259" key="2">
    <source>
        <dbReference type="Pfam" id="PF20256"/>
    </source>
</evidence>
<proteinExistence type="predicted"/>
<dbReference type="PANTHER" id="PTHR11908">
    <property type="entry name" value="XANTHINE DEHYDROGENASE"/>
    <property type="match status" value="1"/>
</dbReference>
<dbReference type="SUPFAM" id="SSF56003">
    <property type="entry name" value="Molybdenum cofactor-binding domain"/>
    <property type="match status" value="1"/>
</dbReference>
<accession>A0ABQ7GIX8</accession>
<keyword evidence="1" id="KW-0500">Molybdenum</keyword>
<dbReference type="Proteomes" id="UP000815325">
    <property type="component" value="Unassembled WGS sequence"/>
</dbReference>
<evidence type="ECO:0000256" key="1">
    <source>
        <dbReference type="ARBA" id="ARBA00022505"/>
    </source>
</evidence>
<name>A0ABQ7GIX8_DUNSA</name>
<dbReference type="Gene3D" id="3.30.365.10">
    <property type="entry name" value="Aldehyde oxidase/xanthine dehydrogenase, molybdopterin binding domain"/>
    <property type="match status" value="1"/>
</dbReference>
<dbReference type="InterPro" id="IPR046867">
    <property type="entry name" value="AldOxase/xan_DH_MoCoBD2"/>
</dbReference>
<dbReference type="EMBL" id="MU069749">
    <property type="protein sequence ID" value="KAF5834565.1"/>
    <property type="molecule type" value="Genomic_DNA"/>
</dbReference>
<comment type="caution">
    <text evidence="3">The sequence shown here is derived from an EMBL/GenBank/DDBJ whole genome shotgun (WGS) entry which is preliminary data.</text>
</comment>
<reference evidence="3" key="1">
    <citation type="submission" date="2017-08" db="EMBL/GenBank/DDBJ databases">
        <authorList>
            <person name="Polle J.E."/>
            <person name="Barry K."/>
            <person name="Cushman J."/>
            <person name="Schmutz J."/>
            <person name="Tran D."/>
            <person name="Hathwaick L.T."/>
            <person name="Yim W.C."/>
            <person name="Jenkins J."/>
            <person name="Mckie-Krisberg Z.M."/>
            <person name="Prochnik S."/>
            <person name="Lindquist E."/>
            <person name="Dockter R.B."/>
            <person name="Adam C."/>
            <person name="Molina H."/>
            <person name="Bunkerborg J."/>
            <person name="Jin E."/>
            <person name="Buchheim M."/>
            <person name="Magnuson J."/>
        </authorList>
    </citation>
    <scope>NUCLEOTIDE SEQUENCE</scope>
    <source>
        <strain evidence="3">CCAP 19/18</strain>
    </source>
</reference>
<dbReference type="InterPro" id="IPR037165">
    <property type="entry name" value="AldOxase/xan_DH_Mopterin-bd_sf"/>
</dbReference>
<dbReference type="PANTHER" id="PTHR11908:SF132">
    <property type="entry name" value="ALDEHYDE OXIDASE 1-RELATED"/>
    <property type="match status" value="1"/>
</dbReference>
<gene>
    <name evidence="3" type="ORF">DUNSADRAFT_8732</name>
</gene>